<dbReference type="PRINTS" id="PR00092">
    <property type="entry name" value="TYROSINASE"/>
</dbReference>
<dbReference type="Gene3D" id="1.10.1280.10">
    <property type="entry name" value="Di-copper center containing domain from catechol oxidase"/>
    <property type="match status" value="1"/>
</dbReference>
<feature type="domain" description="Tyrosinase copper-binding" evidence="4">
    <location>
        <begin position="133"/>
        <end position="150"/>
    </location>
</feature>
<dbReference type="Proteomes" id="UP001595075">
    <property type="component" value="Unassembled WGS sequence"/>
</dbReference>
<evidence type="ECO:0000256" key="2">
    <source>
        <dbReference type="ARBA" id="ARBA00023002"/>
    </source>
</evidence>
<gene>
    <name evidence="6" type="ORF">VTL71DRAFT_6782</name>
</gene>
<sequence length="399" mass="43547">MQPSSFFLALLATSSSLCSLLERREDVASNTTDEINEFQPTDALAQLASQGLDHIQELQVSGLKSRGRTCSLRDVVIRRNWDHLSPDDRTSYINAVLCLMNRPSLLNQEQYPGAKSRYDDFVAVHINQTLSIHGTGNFLGWHRYFVFTYEQTLRNECGYKGYQPYWNWGTNAANPSKSPVFDGSATSLSGNGAFLLHNGSLAGTGNIFLPSEQGGGCVTSGPFKNMLVNLGPVSPAQDGVVKSSSNFAYNPRCLKRDLSTKASSTWLKMSNILSLILKSPDILTFQNTMQGDFPAGFLGVHAAGHFTMNGDPGGDLFASPGDPAFWLHHAMIDRTWWIWQTLNLPGSLTDVAGTLTIFNTPPSANTTLLDLQNLGPLAGNIPLGDLLNTMSGPLCYIYL</sequence>
<dbReference type="PANTHER" id="PTHR11474">
    <property type="entry name" value="TYROSINASE FAMILY MEMBER"/>
    <property type="match status" value="1"/>
</dbReference>
<dbReference type="InterPro" id="IPR050316">
    <property type="entry name" value="Tyrosinase/Hemocyanin"/>
</dbReference>
<feature type="signal peptide" evidence="3">
    <location>
        <begin position="1"/>
        <end position="18"/>
    </location>
</feature>
<keyword evidence="2" id="KW-0560">Oxidoreductase</keyword>
<evidence type="ECO:0000313" key="7">
    <source>
        <dbReference type="Proteomes" id="UP001595075"/>
    </source>
</evidence>
<dbReference type="PROSITE" id="PS00498">
    <property type="entry name" value="TYROSINASE_2"/>
    <property type="match status" value="1"/>
</dbReference>
<keyword evidence="3" id="KW-0732">Signal</keyword>
<name>A0ABR4BXW4_9HELO</name>
<dbReference type="PROSITE" id="PS00497">
    <property type="entry name" value="TYROSINASE_1"/>
    <property type="match status" value="1"/>
</dbReference>
<feature type="chain" id="PRO_5045123624" description="Tyrosinase copper-binding domain-containing protein" evidence="3">
    <location>
        <begin position="19"/>
        <end position="399"/>
    </location>
</feature>
<dbReference type="EMBL" id="JAZHXI010000017">
    <property type="protein sequence ID" value="KAL2062516.1"/>
    <property type="molecule type" value="Genomic_DNA"/>
</dbReference>
<keyword evidence="1" id="KW-0479">Metal-binding</keyword>
<feature type="domain" description="Tyrosinase copper-binding" evidence="5">
    <location>
        <begin position="322"/>
        <end position="333"/>
    </location>
</feature>
<evidence type="ECO:0000259" key="4">
    <source>
        <dbReference type="PROSITE" id="PS00497"/>
    </source>
</evidence>
<accession>A0ABR4BXW4</accession>
<evidence type="ECO:0000313" key="6">
    <source>
        <dbReference type="EMBL" id="KAL2062516.1"/>
    </source>
</evidence>
<evidence type="ECO:0000256" key="1">
    <source>
        <dbReference type="ARBA" id="ARBA00022723"/>
    </source>
</evidence>
<organism evidence="6 7">
    <name type="scientific">Oculimacula yallundae</name>
    <dbReference type="NCBI Taxonomy" id="86028"/>
    <lineage>
        <taxon>Eukaryota</taxon>
        <taxon>Fungi</taxon>
        <taxon>Dikarya</taxon>
        <taxon>Ascomycota</taxon>
        <taxon>Pezizomycotina</taxon>
        <taxon>Leotiomycetes</taxon>
        <taxon>Helotiales</taxon>
        <taxon>Ploettnerulaceae</taxon>
        <taxon>Oculimacula</taxon>
    </lineage>
</organism>
<dbReference type="SUPFAM" id="SSF48056">
    <property type="entry name" value="Di-copper centre-containing domain"/>
    <property type="match status" value="1"/>
</dbReference>
<proteinExistence type="predicted"/>
<dbReference type="InterPro" id="IPR008922">
    <property type="entry name" value="Di-copper_centre_dom_sf"/>
</dbReference>
<comment type="caution">
    <text evidence="6">The sequence shown here is derived from an EMBL/GenBank/DDBJ whole genome shotgun (WGS) entry which is preliminary data.</text>
</comment>
<protein>
    <recommendedName>
        <fullName evidence="4 5">Tyrosinase copper-binding domain-containing protein</fullName>
    </recommendedName>
</protein>
<reference evidence="6 7" key="1">
    <citation type="journal article" date="2024" name="Commun. Biol.">
        <title>Comparative genomic analysis of thermophilic fungi reveals convergent evolutionary adaptations and gene losses.</title>
        <authorList>
            <person name="Steindorff A.S."/>
            <person name="Aguilar-Pontes M.V."/>
            <person name="Robinson A.J."/>
            <person name="Andreopoulos B."/>
            <person name="LaButti K."/>
            <person name="Kuo A."/>
            <person name="Mondo S."/>
            <person name="Riley R."/>
            <person name="Otillar R."/>
            <person name="Haridas S."/>
            <person name="Lipzen A."/>
            <person name="Grimwood J."/>
            <person name="Schmutz J."/>
            <person name="Clum A."/>
            <person name="Reid I.D."/>
            <person name="Moisan M.C."/>
            <person name="Butler G."/>
            <person name="Nguyen T.T.M."/>
            <person name="Dewar K."/>
            <person name="Conant G."/>
            <person name="Drula E."/>
            <person name="Henrissat B."/>
            <person name="Hansel C."/>
            <person name="Singer S."/>
            <person name="Hutchinson M.I."/>
            <person name="de Vries R.P."/>
            <person name="Natvig D.O."/>
            <person name="Powell A.J."/>
            <person name="Tsang A."/>
            <person name="Grigoriev I.V."/>
        </authorList>
    </citation>
    <scope>NUCLEOTIDE SEQUENCE [LARGE SCALE GENOMIC DNA]</scope>
    <source>
        <strain evidence="6 7">CBS 494.80</strain>
    </source>
</reference>
<evidence type="ECO:0000259" key="5">
    <source>
        <dbReference type="PROSITE" id="PS00498"/>
    </source>
</evidence>
<evidence type="ECO:0000256" key="3">
    <source>
        <dbReference type="SAM" id="SignalP"/>
    </source>
</evidence>
<dbReference type="InterPro" id="IPR002227">
    <property type="entry name" value="Tyrosinase_Cu-bd"/>
</dbReference>
<dbReference type="PANTHER" id="PTHR11474:SF125">
    <property type="entry name" value="N-ACETYL-6-HYDROXYTRYPTOPHAN OXIDASE IVOB-RELATED"/>
    <property type="match status" value="1"/>
</dbReference>
<keyword evidence="7" id="KW-1185">Reference proteome</keyword>
<dbReference type="Pfam" id="PF00264">
    <property type="entry name" value="Tyrosinase"/>
    <property type="match status" value="1"/>
</dbReference>